<gene>
    <name evidence="9" type="ORF">BLM47_06045</name>
</gene>
<keyword evidence="5 7" id="KW-1133">Transmembrane helix</keyword>
<dbReference type="GO" id="GO:0055085">
    <property type="term" value="P:transmembrane transport"/>
    <property type="evidence" value="ECO:0007669"/>
    <property type="project" value="InterPro"/>
</dbReference>
<dbReference type="PANTHER" id="PTHR43744">
    <property type="entry name" value="ABC TRANSPORTER PERMEASE PROTEIN MG189-RELATED-RELATED"/>
    <property type="match status" value="1"/>
</dbReference>
<evidence type="ECO:0000256" key="4">
    <source>
        <dbReference type="ARBA" id="ARBA00022692"/>
    </source>
</evidence>
<dbReference type="InterPro" id="IPR000515">
    <property type="entry name" value="MetI-like"/>
</dbReference>
<dbReference type="CDD" id="cd06261">
    <property type="entry name" value="TM_PBP2"/>
    <property type="match status" value="1"/>
</dbReference>
<evidence type="ECO:0000313" key="10">
    <source>
        <dbReference type="Proteomes" id="UP000243688"/>
    </source>
</evidence>
<proteinExistence type="inferred from homology"/>
<feature type="domain" description="ABC transmembrane type-1" evidence="8">
    <location>
        <begin position="74"/>
        <end position="274"/>
    </location>
</feature>
<evidence type="ECO:0000256" key="6">
    <source>
        <dbReference type="ARBA" id="ARBA00023136"/>
    </source>
</evidence>
<keyword evidence="4 7" id="KW-0812">Transmembrane</keyword>
<dbReference type="PROSITE" id="PS51257">
    <property type="entry name" value="PROKAR_LIPOPROTEIN"/>
    <property type="match status" value="1"/>
</dbReference>
<dbReference type="Gene3D" id="1.10.3720.10">
    <property type="entry name" value="MetI-like"/>
    <property type="match status" value="1"/>
</dbReference>
<dbReference type="InterPro" id="IPR035906">
    <property type="entry name" value="MetI-like_sf"/>
</dbReference>
<comment type="similarity">
    <text evidence="7">Belongs to the binding-protein-dependent transport system permease family.</text>
</comment>
<comment type="caution">
    <text evidence="9">The sequence shown here is derived from an EMBL/GenBank/DDBJ whole genome shotgun (WGS) entry which is preliminary data.</text>
</comment>
<name>A0A2A6E0Y5_9BACL</name>
<keyword evidence="2 7" id="KW-0813">Transport</keyword>
<keyword evidence="3" id="KW-1003">Cell membrane</keyword>
<feature type="transmembrane region" description="Helical" evidence="7">
    <location>
        <begin position="70"/>
        <end position="99"/>
    </location>
</feature>
<accession>A0A2A6E0Y5</accession>
<feature type="transmembrane region" description="Helical" evidence="7">
    <location>
        <begin position="184"/>
        <end position="209"/>
    </location>
</feature>
<dbReference type="AlphaFoldDB" id="A0A2A6E0Y5"/>
<evidence type="ECO:0000256" key="5">
    <source>
        <dbReference type="ARBA" id="ARBA00022989"/>
    </source>
</evidence>
<dbReference type="EMBL" id="MOXJ01000011">
    <property type="protein sequence ID" value="PDO10653.1"/>
    <property type="molecule type" value="Genomic_DNA"/>
</dbReference>
<comment type="subcellular location">
    <subcellularLocation>
        <location evidence="1 7">Cell membrane</location>
        <topology evidence="1 7">Multi-pass membrane protein</topology>
    </subcellularLocation>
</comment>
<organism evidence="9 10">
    <name type="scientific">Candidatus Reconcilbacillus cellulovorans</name>
    <dbReference type="NCBI Taxonomy" id="1906605"/>
    <lineage>
        <taxon>Bacteria</taxon>
        <taxon>Bacillati</taxon>
        <taxon>Bacillota</taxon>
        <taxon>Bacilli</taxon>
        <taxon>Bacillales</taxon>
        <taxon>Paenibacillaceae</taxon>
        <taxon>Candidatus Reconcilbacillus</taxon>
    </lineage>
</organism>
<reference evidence="9 10" key="1">
    <citation type="submission" date="2016-12" db="EMBL/GenBank/DDBJ databases">
        <title>Candidatus Reconcilibacillus cellulovorans genome.</title>
        <authorList>
            <person name="Kolinko S."/>
            <person name="Wu Y.-W."/>
            <person name="Tachea F."/>
            <person name="Denzel E."/>
            <person name="Hiras J."/>
            <person name="Baecker N."/>
            <person name="Chan L.J."/>
            <person name="Eichorst S.A."/>
            <person name="Frey D."/>
            <person name="Adams P.D."/>
            <person name="Pray T."/>
            <person name="Tanjore D."/>
            <person name="Petzold C.J."/>
            <person name="Gladden J.M."/>
            <person name="Simmons B.A."/>
            <person name="Singer S.W."/>
        </authorList>
    </citation>
    <scope>NUCLEOTIDE SEQUENCE [LARGE SCALE GENOMIC DNA]</scope>
    <source>
        <strain evidence="9">JTherm</strain>
    </source>
</reference>
<dbReference type="PROSITE" id="PS50928">
    <property type="entry name" value="ABC_TM1"/>
    <property type="match status" value="1"/>
</dbReference>
<dbReference type="Pfam" id="PF00528">
    <property type="entry name" value="BPD_transp_1"/>
    <property type="match status" value="1"/>
</dbReference>
<evidence type="ECO:0000256" key="1">
    <source>
        <dbReference type="ARBA" id="ARBA00004651"/>
    </source>
</evidence>
<feature type="transmembrane region" description="Helical" evidence="7">
    <location>
        <begin position="142"/>
        <end position="163"/>
    </location>
</feature>
<evidence type="ECO:0000256" key="7">
    <source>
        <dbReference type="RuleBase" id="RU363032"/>
    </source>
</evidence>
<feature type="transmembrane region" description="Helical" evidence="7">
    <location>
        <begin position="111"/>
        <end position="130"/>
    </location>
</feature>
<dbReference type="SUPFAM" id="SSF161098">
    <property type="entry name" value="MetI-like"/>
    <property type="match status" value="1"/>
</dbReference>
<feature type="transmembrane region" description="Helical" evidence="7">
    <location>
        <begin position="260"/>
        <end position="277"/>
    </location>
</feature>
<evidence type="ECO:0000256" key="3">
    <source>
        <dbReference type="ARBA" id="ARBA00022475"/>
    </source>
</evidence>
<dbReference type="PANTHER" id="PTHR43744:SF9">
    <property type="entry name" value="POLYGALACTURONAN_RHAMNOGALACTURONAN TRANSPORT SYSTEM PERMEASE PROTEIN YTCP"/>
    <property type="match status" value="1"/>
</dbReference>
<evidence type="ECO:0000313" key="9">
    <source>
        <dbReference type="EMBL" id="PDO10653.1"/>
    </source>
</evidence>
<evidence type="ECO:0000259" key="8">
    <source>
        <dbReference type="PROSITE" id="PS50928"/>
    </source>
</evidence>
<dbReference type="Proteomes" id="UP000243688">
    <property type="component" value="Unassembled WGS sequence"/>
</dbReference>
<evidence type="ECO:0000256" key="2">
    <source>
        <dbReference type="ARBA" id="ARBA00022448"/>
    </source>
</evidence>
<protein>
    <submittedName>
        <fullName evidence="9">ABC transporter permease</fullName>
    </submittedName>
</protein>
<dbReference type="GO" id="GO:0005886">
    <property type="term" value="C:plasma membrane"/>
    <property type="evidence" value="ECO:0007669"/>
    <property type="project" value="UniProtKB-SubCell"/>
</dbReference>
<sequence>MYYRTSGYRLFEAINYALLTVVSLSCLLPFVHILAVSFSGSAAANANLVGLVPIDFNWEAYRKTIGNPNFINALVVGVERTLLGTAVSMTVMTLAAYALSKDAHGFSSRVAYAWFFVFTMLFNGGIVPMYMLIRGIGLMNSIWALVLPVAVNVFNMVLLMNFFRTVPRELEEAALIDGSGHFRTLATIYLPVSLPAVATITLFTMVFHWNSWFDGLLYISDYRKYPLSTFLQTIIVQQDFNKVDLDVNELKNISQRTVKAAQIFIGTLPILLVYPFLQKYFVKGIVLGAVKE</sequence>
<keyword evidence="6 7" id="KW-0472">Membrane</keyword>